<dbReference type="SUPFAM" id="SSF47819">
    <property type="entry name" value="HRDC-like"/>
    <property type="match status" value="2"/>
</dbReference>
<dbReference type="PROSITE" id="PS50967">
    <property type="entry name" value="HRDC"/>
    <property type="match status" value="1"/>
</dbReference>
<dbReference type="GO" id="GO:0000166">
    <property type="term" value="F:nucleotide binding"/>
    <property type="evidence" value="ECO:0007669"/>
    <property type="project" value="InterPro"/>
</dbReference>
<evidence type="ECO:0000313" key="2">
    <source>
        <dbReference type="EMBL" id="KIG15885.1"/>
    </source>
</evidence>
<dbReference type="InterPro" id="IPR036397">
    <property type="entry name" value="RNaseH_sf"/>
</dbReference>
<dbReference type="GO" id="GO:0003676">
    <property type="term" value="F:nucleic acid binding"/>
    <property type="evidence" value="ECO:0007669"/>
    <property type="project" value="InterPro"/>
</dbReference>
<dbReference type="InterPro" id="IPR010997">
    <property type="entry name" value="HRDC-like_sf"/>
</dbReference>
<dbReference type="SMART" id="SM00474">
    <property type="entry name" value="35EXOc"/>
    <property type="match status" value="1"/>
</dbReference>
<reference evidence="2 3" key="1">
    <citation type="submission" date="2014-12" db="EMBL/GenBank/DDBJ databases">
        <title>Genome assembly of Enhygromyxa salina DSM 15201.</title>
        <authorList>
            <person name="Sharma G."/>
            <person name="Subramanian S."/>
        </authorList>
    </citation>
    <scope>NUCLEOTIDE SEQUENCE [LARGE SCALE GENOMIC DNA]</scope>
    <source>
        <strain evidence="2 3">DSM 15201</strain>
    </source>
</reference>
<dbReference type="PANTHER" id="PTHR47649:SF1">
    <property type="entry name" value="RIBONUCLEASE D"/>
    <property type="match status" value="1"/>
</dbReference>
<dbReference type="AlphaFoldDB" id="A0A0C2D279"/>
<protein>
    <submittedName>
        <fullName evidence="2">Ribonuclease D</fullName>
    </submittedName>
</protein>
<dbReference type="GO" id="GO:0006139">
    <property type="term" value="P:nucleobase-containing compound metabolic process"/>
    <property type="evidence" value="ECO:0007669"/>
    <property type="project" value="InterPro"/>
</dbReference>
<gene>
    <name evidence="2" type="ORF">DB30_05192</name>
</gene>
<dbReference type="Pfam" id="PF01612">
    <property type="entry name" value="DNA_pol_A_exo1"/>
    <property type="match status" value="1"/>
</dbReference>
<dbReference type="InterPro" id="IPR051086">
    <property type="entry name" value="RNase_D-like"/>
</dbReference>
<dbReference type="InterPro" id="IPR002121">
    <property type="entry name" value="HRDC_dom"/>
</dbReference>
<dbReference type="InterPro" id="IPR002562">
    <property type="entry name" value="3'-5'_exonuclease_dom"/>
</dbReference>
<accession>A0A0C2D279</accession>
<evidence type="ECO:0000259" key="1">
    <source>
        <dbReference type="PROSITE" id="PS50967"/>
    </source>
</evidence>
<dbReference type="Gene3D" id="1.10.150.80">
    <property type="entry name" value="HRDC domain"/>
    <property type="match status" value="2"/>
</dbReference>
<dbReference type="GO" id="GO:0008408">
    <property type="term" value="F:3'-5' exonuclease activity"/>
    <property type="evidence" value="ECO:0007669"/>
    <property type="project" value="InterPro"/>
</dbReference>
<dbReference type="Proteomes" id="UP000031599">
    <property type="component" value="Unassembled WGS sequence"/>
</dbReference>
<dbReference type="InterPro" id="IPR044876">
    <property type="entry name" value="HRDC_dom_sf"/>
</dbReference>
<proteinExistence type="predicted"/>
<dbReference type="Gene3D" id="3.30.420.10">
    <property type="entry name" value="Ribonuclease H-like superfamily/Ribonuclease H"/>
    <property type="match status" value="1"/>
</dbReference>
<comment type="caution">
    <text evidence="2">The sequence shown here is derived from an EMBL/GenBank/DDBJ whole genome shotgun (WGS) entry which is preliminary data.</text>
</comment>
<evidence type="ECO:0000313" key="3">
    <source>
        <dbReference type="Proteomes" id="UP000031599"/>
    </source>
</evidence>
<dbReference type="SUPFAM" id="SSF53098">
    <property type="entry name" value="Ribonuclease H-like"/>
    <property type="match status" value="1"/>
</dbReference>
<feature type="domain" description="HRDC" evidence="1">
    <location>
        <begin position="266"/>
        <end position="345"/>
    </location>
</feature>
<dbReference type="CDD" id="cd06142">
    <property type="entry name" value="RNaseD_exo"/>
    <property type="match status" value="1"/>
</dbReference>
<organism evidence="2 3">
    <name type="scientific">Enhygromyxa salina</name>
    <dbReference type="NCBI Taxonomy" id="215803"/>
    <lineage>
        <taxon>Bacteria</taxon>
        <taxon>Pseudomonadati</taxon>
        <taxon>Myxococcota</taxon>
        <taxon>Polyangia</taxon>
        <taxon>Nannocystales</taxon>
        <taxon>Nannocystaceae</taxon>
        <taxon>Enhygromyxa</taxon>
    </lineage>
</organism>
<dbReference type="InterPro" id="IPR012337">
    <property type="entry name" value="RNaseH-like_sf"/>
</dbReference>
<dbReference type="EMBL" id="JMCC02000046">
    <property type="protein sequence ID" value="KIG15885.1"/>
    <property type="molecule type" value="Genomic_DNA"/>
</dbReference>
<dbReference type="PANTHER" id="PTHR47649">
    <property type="entry name" value="RIBONUCLEASE D"/>
    <property type="match status" value="1"/>
</dbReference>
<sequence>MPRWRVSLCHERRRPVRSLERSDGKFGPELSLFFAVRYAGAMTTLPDHRWVRDAGALLELAAALADAPWVALDSESNSMFAYHERVCLLQLNVGGELWLVDPFALTGDGPTPKAGPEALAPLAAPLADPKLRVWVHGGEYDVACLKRDFSLTLANLFDTQQAASFLGWRRTGYAAVVEELCGIALAKEHTQHDWGRRPIDGAALGYALADVVHLPKIGAELVERIEAADLDEELGLANAAVARAAAHDNSFDPERMWRLKGAGELRKDRHAVLAALYQWRDQMGRELNYPPGRLIANQPLINLANRAPTDHAALRRMRLRGAFMREHADALLEVVAKALADPPRVPGRASRPRLSSREASRAKALKQWRREEAERRELPPHVILPPRALGWLVSEGVDRLDECPELGPKRAARYGETLRALCAAGSVGG</sequence>
<name>A0A0C2D279_9BACT</name>
<dbReference type="Pfam" id="PF00570">
    <property type="entry name" value="HRDC"/>
    <property type="match status" value="2"/>
</dbReference>